<dbReference type="Proteomes" id="UP000198693">
    <property type="component" value="Unassembled WGS sequence"/>
</dbReference>
<proteinExistence type="predicted"/>
<gene>
    <name evidence="3" type="ORF">SAMN04487955_10948</name>
</gene>
<evidence type="ECO:0008006" key="5">
    <source>
        <dbReference type="Google" id="ProtNLM"/>
    </source>
</evidence>
<protein>
    <recommendedName>
        <fullName evidence="5">Phage tail tape measure protein, TP901 family, core region</fullName>
    </recommendedName>
</protein>
<evidence type="ECO:0000313" key="3">
    <source>
        <dbReference type="EMBL" id="SFU79953.1"/>
    </source>
</evidence>
<keyword evidence="2" id="KW-0472">Membrane</keyword>
<feature type="coiled-coil region" evidence="1">
    <location>
        <begin position="62"/>
        <end position="166"/>
    </location>
</feature>
<evidence type="ECO:0000256" key="1">
    <source>
        <dbReference type="SAM" id="Coils"/>
    </source>
</evidence>
<sequence>MAKDLNLSVTLKAINQATGPLKKILQGSRGVGRAMRESREELKGFNDQQKRISAFRDMTRKSLDTRNALREKRQELDRVTQEIKTATGPTKRLTNQQAKAQAAVDKLNAEYRDQRDRVLELSRNLPKAEDGTRGLTAQQQALDRQIRATNERINRQRNALQRLSDADVSGRFRNMTGEVGRFGRRAVFATGAAAGSIFGLANSTADLGDDVGKTAAKLGLTNAELQEFRYAGERSGVATKTMDSSLLAFTKRLGEAADGTGAAVKGYEALGLNAEKLADMPVAAAMREVADRMAEIENPTRRNAIAAQLYSRAGVGLVNVLKDGSAGLDEYNRAARQTGYMLGDEATAGSESFKDALLDTGLSLKGIKNTIGAELMPGVEDMMRDLSGWLAENRDQVKQFAKSFGDNLKAAVPIITDLAKGTARLATGIGEVVSKLAGMVGGYDNLAMIAGGLFASKALLSMLTFGASLVKAGGALLAFAKTLPVATGAIKALGLAFAATPIGWIVAGIAAVAGVAYLLYENWDWIGPWFSELWDGIKASGAKFWVWFKQAPGAAIEAVGSMLTDWDLKGAIKEKWDAAIGYLKGLPGRMKDAGVDVAKGLGEGIKNGAGNAWGAVKDFANGTENVARYELDTHSPSKVFARIGGDVTDGLALGIRRNQDGPANETRAMVSRLRQAGGGLMLGAALTAGGAASADPLGSPRFDARAPLSAPATGGSTLNGGINITINAAPGMDEQALAQRVASEVQRAMAGAQRDAEARQRSAFFDLD</sequence>
<organism evidence="3 4">
    <name type="scientific">Halomonas korlensis</name>
    <dbReference type="NCBI Taxonomy" id="463301"/>
    <lineage>
        <taxon>Bacteria</taxon>
        <taxon>Pseudomonadati</taxon>
        <taxon>Pseudomonadota</taxon>
        <taxon>Gammaproteobacteria</taxon>
        <taxon>Oceanospirillales</taxon>
        <taxon>Halomonadaceae</taxon>
        <taxon>Halomonas</taxon>
    </lineage>
</organism>
<reference evidence="4" key="1">
    <citation type="submission" date="2016-10" db="EMBL/GenBank/DDBJ databases">
        <authorList>
            <person name="Varghese N."/>
            <person name="Submissions S."/>
        </authorList>
    </citation>
    <scope>NUCLEOTIDE SEQUENCE [LARGE SCALE GENOMIC DNA]</scope>
    <source>
        <strain evidence="4">CGMCC 1.6981</strain>
    </source>
</reference>
<dbReference type="RefSeq" id="WP_089796403.1">
    <property type="nucleotide sequence ID" value="NZ_FPBP01000009.1"/>
</dbReference>
<keyword evidence="4" id="KW-1185">Reference proteome</keyword>
<evidence type="ECO:0000256" key="2">
    <source>
        <dbReference type="SAM" id="Phobius"/>
    </source>
</evidence>
<evidence type="ECO:0000313" key="4">
    <source>
        <dbReference type="Proteomes" id="UP000198693"/>
    </source>
</evidence>
<feature type="transmembrane region" description="Helical" evidence="2">
    <location>
        <begin position="458"/>
        <end position="480"/>
    </location>
</feature>
<keyword evidence="1" id="KW-0175">Coiled coil</keyword>
<keyword evidence="2" id="KW-0812">Transmembrane</keyword>
<accession>A0A1I7J455</accession>
<dbReference type="PANTHER" id="PTHR37813:SF1">
    <property type="entry name" value="FELS-2 PROPHAGE PROTEIN"/>
    <property type="match status" value="1"/>
</dbReference>
<name>A0A1I7J455_9GAMM</name>
<dbReference type="PANTHER" id="PTHR37813">
    <property type="entry name" value="FELS-2 PROPHAGE PROTEIN"/>
    <property type="match status" value="1"/>
</dbReference>
<keyword evidence="2" id="KW-1133">Transmembrane helix</keyword>
<dbReference type="STRING" id="463301.SAMN04487955_10948"/>
<dbReference type="EMBL" id="FPBP01000009">
    <property type="protein sequence ID" value="SFU79953.1"/>
    <property type="molecule type" value="Genomic_DNA"/>
</dbReference>
<feature type="transmembrane region" description="Helical" evidence="2">
    <location>
        <begin position="492"/>
        <end position="520"/>
    </location>
</feature>
<dbReference type="AlphaFoldDB" id="A0A1I7J455"/>